<evidence type="ECO:0000313" key="4">
    <source>
        <dbReference type="EMBL" id="MDQ1025091.1"/>
    </source>
</evidence>
<sequence>MYSRLPQMLAVLETREAGMNNTDVWIRRYFPSADAAIQLICLPHAGGSAPFYRPVAQALIPRVETLAVQYPGRQDRRHEPMIDDLGVLADRVTEAVTAVVDRPFALFGHSMGATLAFEVATRLERQQLFPLRVFASGRRAPSRHRNERVHQRDDDGMVSELRALSGTDQQIFGDEELLRMVLPAIRNDYRAAETYQYTPGAPLRSPITALIGDSDPKANHEEVEAWRSHTDGEFELHTYPGGHFYLLDHAADVLRVIDERLGEPTLR</sequence>
<evidence type="ECO:0000256" key="1">
    <source>
        <dbReference type="ARBA" id="ARBA00007169"/>
    </source>
</evidence>
<accession>A0ABU0SQW5</accession>
<dbReference type="Proteomes" id="UP001230328">
    <property type="component" value="Unassembled WGS sequence"/>
</dbReference>
<comment type="caution">
    <text evidence="4">The sequence shown here is derived from an EMBL/GenBank/DDBJ whole genome shotgun (WGS) entry which is preliminary data.</text>
</comment>
<dbReference type="SMART" id="SM00824">
    <property type="entry name" value="PKS_TE"/>
    <property type="match status" value="1"/>
</dbReference>
<dbReference type="EMBL" id="JAUSZI010000002">
    <property type="protein sequence ID" value="MDQ1025091.1"/>
    <property type="molecule type" value="Genomic_DNA"/>
</dbReference>
<feature type="domain" description="Thioesterase TesA-like" evidence="3">
    <location>
        <begin position="40"/>
        <end position="261"/>
    </location>
</feature>
<dbReference type="InterPro" id="IPR020802">
    <property type="entry name" value="TesA-like"/>
</dbReference>
<dbReference type="InterPro" id="IPR029058">
    <property type="entry name" value="AB_hydrolase_fold"/>
</dbReference>
<protein>
    <submittedName>
        <fullName evidence="4">Surfactin synthase thioesterase subunit</fullName>
    </submittedName>
</protein>
<dbReference type="Gene3D" id="3.40.50.1820">
    <property type="entry name" value="alpha/beta hydrolase"/>
    <property type="match status" value="1"/>
</dbReference>
<dbReference type="InterPro" id="IPR012223">
    <property type="entry name" value="TEII"/>
</dbReference>
<organism evidence="4 5">
    <name type="scientific">Streptomyces umbrinus</name>
    <dbReference type="NCBI Taxonomy" id="67370"/>
    <lineage>
        <taxon>Bacteria</taxon>
        <taxon>Bacillati</taxon>
        <taxon>Actinomycetota</taxon>
        <taxon>Actinomycetes</taxon>
        <taxon>Kitasatosporales</taxon>
        <taxon>Streptomycetaceae</taxon>
        <taxon>Streptomyces</taxon>
        <taxon>Streptomyces phaeochromogenes group</taxon>
    </lineage>
</organism>
<keyword evidence="2" id="KW-0378">Hydrolase</keyword>
<keyword evidence="5" id="KW-1185">Reference proteome</keyword>
<reference evidence="4 5" key="1">
    <citation type="submission" date="2023-07" db="EMBL/GenBank/DDBJ databases">
        <title>Comparative genomics of wheat-associated soil bacteria to identify genetic determinants of phenazine resistance.</title>
        <authorList>
            <person name="Mouncey N."/>
        </authorList>
    </citation>
    <scope>NUCLEOTIDE SEQUENCE [LARGE SCALE GENOMIC DNA]</scope>
    <source>
        <strain evidence="4 5">V2I4</strain>
    </source>
</reference>
<evidence type="ECO:0000256" key="2">
    <source>
        <dbReference type="ARBA" id="ARBA00022801"/>
    </source>
</evidence>
<evidence type="ECO:0000313" key="5">
    <source>
        <dbReference type="Proteomes" id="UP001230328"/>
    </source>
</evidence>
<dbReference type="SUPFAM" id="SSF53474">
    <property type="entry name" value="alpha/beta-Hydrolases"/>
    <property type="match status" value="1"/>
</dbReference>
<dbReference type="Pfam" id="PF00975">
    <property type="entry name" value="Thioesterase"/>
    <property type="match status" value="1"/>
</dbReference>
<evidence type="ECO:0000259" key="3">
    <source>
        <dbReference type="SMART" id="SM00824"/>
    </source>
</evidence>
<gene>
    <name evidence="4" type="ORF">QF035_002673</name>
</gene>
<name>A0ABU0SQW5_9ACTN</name>
<dbReference type="InterPro" id="IPR001031">
    <property type="entry name" value="Thioesterase"/>
</dbReference>
<proteinExistence type="inferred from homology"/>
<dbReference type="PANTHER" id="PTHR11487:SF0">
    <property type="entry name" value="S-ACYL FATTY ACID SYNTHASE THIOESTERASE, MEDIUM CHAIN"/>
    <property type="match status" value="1"/>
</dbReference>
<comment type="similarity">
    <text evidence="1">Belongs to the thioesterase family.</text>
</comment>
<dbReference type="PANTHER" id="PTHR11487">
    <property type="entry name" value="THIOESTERASE"/>
    <property type="match status" value="1"/>
</dbReference>